<dbReference type="EC" id="5.1.3.14" evidence="3"/>
<organism evidence="3 4">
    <name type="scientific">Streptococcus suis</name>
    <dbReference type="NCBI Taxonomy" id="1307"/>
    <lineage>
        <taxon>Bacteria</taxon>
        <taxon>Bacillati</taxon>
        <taxon>Bacillota</taxon>
        <taxon>Bacilli</taxon>
        <taxon>Lactobacillales</taxon>
        <taxon>Streptococcaceae</taxon>
        <taxon>Streptococcus</taxon>
    </lineage>
</organism>
<dbReference type="InterPro" id="IPR003331">
    <property type="entry name" value="UDP_GlcNAc_Epimerase_2_dom"/>
</dbReference>
<proteinExistence type="inferred from homology"/>
<dbReference type="PANTHER" id="PTHR43174">
    <property type="entry name" value="UDP-N-ACETYLGLUCOSAMINE 2-EPIMERASE"/>
    <property type="match status" value="1"/>
</dbReference>
<comment type="similarity">
    <text evidence="1">Belongs to the UDP-N-acetylglucosamine 2-epimerase family.</text>
</comment>
<dbReference type="NCBIfam" id="TIGR00236">
    <property type="entry name" value="wecB"/>
    <property type="match status" value="1"/>
</dbReference>
<dbReference type="Proteomes" id="UP000281324">
    <property type="component" value="Unassembled WGS sequence"/>
</dbReference>
<dbReference type="SUPFAM" id="SSF53756">
    <property type="entry name" value="UDP-Glycosyltransferase/glycogen phosphorylase"/>
    <property type="match status" value="1"/>
</dbReference>
<evidence type="ECO:0000256" key="1">
    <source>
        <dbReference type="RuleBase" id="RU003513"/>
    </source>
</evidence>
<sequence>MIRMTKYTEVNWRNNGKLKLLIIVGTRPEIIRLSEVIKKTRRYFDVVLAHTGQNYDYNLNGIFFHDLNLEEPEVYLNAVGRDLGETMGNIIAESYKLMVAIQPDAVLVLGDTNSCLSVIGAKRLHIPIFHMEAGNRSKDECLPEETNRRIVDIISDVNMAYSEHARRYLADNGLPKERTYVTGSPMAEVLRVNLEKIESSDIHQRLGLEKGRYILLSAHREENIDTDKNFISLFTAVNKMAEKYDMPILYSCHPRSKNKLESSGFVLDKRVIQHEPLGFHDYNCLQMNAYAVVSDSGTLPEESSFFTSVDKPFPAVCIRTSTERPEALDKADFILSGIDEIGLLQAVDVAVAMNEHKHLGLPVPDYVDENVSDKVVKIIQSYTNIVNKMVWRKY</sequence>
<dbReference type="InterPro" id="IPR029767">
    <property type="entry name" value="WecB-like"/>
</dbReference>
<accession>A0A3R8MYV6</accession>
<dbReference type="EMBL" id="RRZQ01000026">
    <property type="protein sequence ID" value="RRN48230.1"/>
    <property type="molecule type" value="Genomic_DNA"/>
</dbReference>
<name>A0A3R8MYV6_STRSU</name>
<comment type="caution">
    <text evidence="3">The sequence shown here is derived from an EMBL/GenBank/DDBJ whole genome shotgun (WGS) entry which is preliminary data.</text>
</comment>
<evidence type="ECO:0000313" key="3">
    <source>
        <dbReference type="EMBL" id="RRN48230.1"/>
    </source>
</evidence>
<reference evidence="3 4" key="1">
    <citation type="submission" date="2018-11" db="EMBL/GenBank/DDBJ databases">
        <title>Changes in penicillin susceptibility of Streptococcus suis isolates by amino acid alterations in the penicillin-binding protein.</title>
        <authorList>
            <person name="Niemann L."/>
            <person name="Eichhorn I."/>
        </authorList>
    </citation>
    <scope>NUCLEOTIDE SEQUENCE [LARGE SCALE GENOMIC DNA]</scope>
    <source>
        <strain evidence="3 4">IMT40201</strain>
    </source>
</reference>
<dbReference type="PANTHER" id="PTHR43174:SF1">
    <property type="entry name" value="UDP-N-ACETYLGLUCOSAMINE 2-EPIMERASE"/>
    <property type="match status" value="1"/>
</dbReference>
<gene>
    <name evidence="3" type="ORF">EI219_11345</name>
</gene>
<dbReference type="Gene3D" id="3.40.50.2000">
    <property type="entry name" value="Glycogen Phosphorylase B"/>
    <property type="match status" value="2"/>
</dbReference>
<protein>
    <submittedName>
        <fullName evidence="3">UDP-N-acetylglucosamine 2-epimerase (Non-hydrolyzing)</fullName>
        <ecNumber evidence="3">5.1.3.14</ecNumber>
    </submittedName>
</protein>
<evidence type="ECO:0000259" key="2">
    <source>
        <dbReference type="Pfam" id="PF02350"/>
    </source>
</evidence>
<dbReference type="GO" id="GO:0008761">
    <property type="term" value="F:UDP-N-acetylglucosamine 2-epimerase activity"/>
    <property type="evidence" value="ECO:0007669"/>
    <property type="project" value="UniProtKB-EC"/>
</dbReference>
<keyword evidence="1 3" id="KW-0413">Isomerase</keyword>
<dbReference type="CDD" id="cd03786">
    <property type="entry name" value="GTB_UDP-GlcNAc_2-Epimerase"/>
    <property type="match status" value="1"/>
</dbReference>
<evidence type="ECO:0000313" key="4">
    <source>
        <dbReference type="Proteomes" id="UP000281324"/>
    </source>
</evidence>
<dbReference type="Pfam" id="PF02350">
    <property type="entry name" value="Epimerase_2"/>
    <property type="match status" value="1"/>
</dbReference>
<feature type="domain" description="UDP-N-acetylglucosamine 2-epimerase" evidence="2">
    <location>
        <begin position="41"/>
        <end position="379"/>
    </location>
</feature>
<dbReference type="AlphaFoldDB" id="A0A3R8MYV6"/>